<organism evidence="3 4">
    <name type="scientific">Basidiobolus meristosporus CBS 931.73</name>
    <dbReference type="NCBI Taxonomy" id="1314790"/>
    <lineage>
        <taxon>Eukaryota</taxon>
        <taxon>Fungi</taxon>
        <taxon>Fungi incertae sedis</taxon>
        <taxon>Zoopagomycota</taxon>
        <taxon>Entomophthoromycotina</taxon>
        <taxon>Basidiobolomycetes</taxon>
        <taxon>Basidiobolales</taxon>
        <taxon>Basidiobolaceae</taxon>
        <taxon>Basidiobolus</taxon>
    </lineage>
</organism>
<evidence type="ECO:0000256" key="1">
    <source>
        <dbReference type="SAM" id="MobiDB-lite"/>
    </source>
</evidence>
<name>A0A1Y1X8N2_9FUNG</name>
<protein>
    <submittedName>
        <fullName evidence="3">Uncharacterized protein</fullName>
    </submittedName>
</protein>
<proteinExistence type="predicted"/>
<dbReference type="InParanoid" id="A0A1Y1X8N2"/>
<keyword evidence="2" id="KW-0472">Membrane</keyword>
<sequence length="369" mass="41628">MRLINRLSLITLIEPPGGLQAQDYCRRLNCLFWTTSQIMVRQDPSSVFLTTSVSMKRYFQPPGCNNLLPGTPGCKFDLQIPTETQRYFIADIERYTLLIRHTMKRSPEGALIQSNSLPGSLIGIDGKVFPDADRGHFANETRLESFPGDLMSLGTLLGAANVYLDDLSPAPDANHRLGETLRASGVSIPVTIKYQNEPLNPGAISYKYFPDASNAEVYGIEEAQYDPENGSYLVYQRHGIQLVFSQTGNLGRFSLLLLLTSLVAAFILLEVAKWLVNLLMLRTFRERRIYKKAKYSRTQTLRTIRERRSIRIANRNSASQAKNEELPVVNKPLPDLPPPTLDEEDEDRIMVLELGKDEYQGETSQRSLV</sequence>
<keyword evidence="2" id="KW-1133">Transmembrane helix</keyword>
<evidence type="ECO:0000256" key="2">
    <source>
        <dbReference type="SAM" id="Phobius"/>
    </source>
</evidence>
<feature type="region of interest" description="Disordered" evidence="1">
    <location>
        <begin position="316"/>
        <end position="343"/>
    </location>
</feature>
<evidence type="ECO:0000313" key="4">
    <source>
        <dbReference type="Proteomes" id="UP000193498"/>
    </source>
</evidence>
<gene>
    <name evidence="3" type="ORF">K493DRAFT_361585</name>
</gene>
<dbReference type="OrthoDB" id="494673at2759"/>
<reference evidence="3 4" key="1">
    <citation type="submission" date="2016-07" db="EMBL/GenBank/DDBJ databases">
        <title>Pervasive Adenine N6-methylation of Active Genes in Fungi.</title>
        <authorList>
            <consortium name="DOE Joint Genome Institute"/>
            <person name="Mondo S.J."/>
            <person name="Dannebaum R.O."/>
            <person name="Kuo R.C."/>
            <person name="Labutti K."/>
            <person name="Haridas S."/>
            <person name="Kuo A."/>
            <person name="Salamov A."/>
            <person name="Ahrendt S.R."/>
            <person name="Lipzen A."/>
            <person name="Sullivan W."/>
            <person name="Andreopoulos W.B."/>
            <person name="Clum A."/>
            <person name="Lindquist E."/>
            <person name="Daum C."/>
            <person name="Ramamoorthy G.K."/>
            <person name="Gryganskyi A."/>
            <person name="Culley D."/>
            <person name="Magnuson J.K."/>
            <person name="James T.Y."/>
            <person name="O'Malley M.A."/>
            <person name="Stajich J.E."/>
            <person name="Spatafora J.W."/>
            <person name="Visel A."/>
            <person name="Grigoriev I.V."/>
        </authorList>
    </citation>
    <scope>NUCLEOTIDE SEQUENCE [LARGE SCALE GENOMIC DNA]</scope>
    <source>
        <strain evidence="3 4">CBS 931.73</strain>
    </source>
</reference>
<dbReference type="STRING" id="1314790.A0A1Y1X8N2"/>
<dbReference type="AlphaFoldDB" id="A0A1Y1X8N2"/>
<evidence type="ECO:0000313" key="3">
    <source>
        <dbReference type="EMBL" id="ORX82087.1"/>
    </source>
</evidence>
<keyword evidence="2" id="KW-0812">Transmembrane</keyword>
<keyword evidence="4" id="KW-1185">Reference proteome</keyword>
<dbReference type="Proteomes" id="UP000193498">
    <property type="component" value="Unassembled WGS sequence"/>
</dbReference>
<feature type="transmembrane region" description="Helical" evidence="2">
    <location>
        <begin position="255"/>
        <end position="281"/>
    </location>
</feature>
<comment type="caution">
    <text evidence="3">The sequence shown here is derived from an EMBL/GenBank/DDBJ whole genome shotgun (WGS) entry which is preliminary data.</text>
</comment>
<dbReference type="EMBL" id="MCFE01000682">
    <property type="protein sequence ID" value="ORX82087.1"/>
    <property type="molecule type" value="Genomic_DNA"/>
</dbReference>
<accession>A0A1Y1X8N2</accession>